<evidence type="ECO:0000313" key="2">
    <source>
        <dbReference type="EMBL" id="CAF1172883.1"/>
    </source>
</evidence>
<dbReference type="EMBL" id="CAJNOG010000322">
    <property type="protein sequence ID" value="CAF1172883.1"/>
    <property type="molecule type" value="Genomic_DNA"/>
</dbReference>
<proteinExistence type="predicted"/>
<comment type="caution">
    <text evidence="2">The sequence shown here is derived from an EMBL/GenBank/DDBJ whole genome shotgun (WGS) entry which is preliminary data.</text>
</comment>
<dbReference type="AlphaFoldDB" id="A0A814U9P5"/>
<feature type="compositionally biased region" description="Polar residues" evidence="1">
    <location>
        <begin position="151"/>
        <end position="164"/>
    </location>
</feature>
<feature type="compositionally biased region" description="Basic and acidic residues" evidence="1">
    <location>
        <begin position="165"/>
        <end position="175"/>
    </location>
</feature>
<feature type="compositionally biased region" description="Basic and acidic residues" evidence="1">
    <location>
        <begin position="1"/>
        <end position="10"/>
    </location>
</feature>
<feature type="region of interest" description="Disordered" evidence="1">
    <location>
        <begin position="1"/>
        <end position="84"/>
    </location>
</feature>
<organism evidence="2 3">
    <name type="scientific">Adineta steineri</name>
    <dbReference type="NCBI Taxonomy" id="433720"/>
    <lineage>
        <taxon>Eukaryota</taxon>
        <taxon>Metazoa</taxon>
        <taxon>Spiralia</taxon>
        <taxon>Gnathifera</taxon>
        <taxon>Rotifera</taxon>
        <taxon>Eurotatoria</taxon>
        <taxon>Bdelloidea</taxon>
        <taxon>Adinetida</taxon>
        <taxon>Adinetidae</taxon>
        <taxon>Adineta</taxon>
    </lineage>
</organism>
<feature type="compositionally biased region" description="Basic and acidic residues" evidence="1">
    <location>
        <begin position="23"/>
        <end position="36"/>
    </location>
</feature>
<gene>
    <name evidence="2" type="ORF">JYZ213_LOCUS25318</name>
</gene>
<name>A0A814U9P5_9BILA</name>
<evidence type="ECO:0000256" key="1">
    <source>
        <dbReference type="SAM" id="MobiDB-lite"/>
    </source>
</evidence>
<feature type="region of interest" description="Disordered" evidence="1">
    <location>
        <begin position="112"/>
        <end position="175"/>
    </location>
</feature>
<feature type="compositionally biased region" description="Basic and acidic residues" evidence="1">
    <location>
        <begin position="132"/>
        <end position="144"/>
    </location>
</feature>
<feature type="compositionally biased region" description="Polar residues" evidence="1">
    <location>
        <begin position="66"/>
        <end position="79"/>
    </location>
</feature>
<evidence type="ECO:0000313" key="3">
    <source>
        <dbReference type="Proteomes" id="UP000663845"/>
    </source>
</evidence>
<protein>
    <submittedName>
        <fullName evidence="2">Uncharacterized protein</fullName>
    </submittedName>
</protein>
<sequence length="175" mass="20167">MNLDRPDKSITKKTHRNESSSQKPKEKEIHNSHELSSDNEILKSPTPTKKPRLESRIQKQSPPPSKISNDNVQQPSTVIKPNRTERIVVLEESRTDSIGSVSTRVSITTKKIYNEEHSNNDNNNSSEDETEVDLRERLLREKAIKSMKLRQIQNPNNDNNTKPRTTSDRIVYDLK</sequence>
<reference evidence="2" key="1">
    <citation type="submission" date="2021-02" db="EMBL/GenBank/DDBJ databases">
        <authorList>
            <person name="Nowell W R."/>
        </authorList>
    </citation>
    <scope>NUCLEOTIDE SEQUENCE</scope>
</reference>
<dbReference type="Proteomes" id="UP000663845">
    <property type="component" value="Unassembled WGS sequence"/>
</dbReference>
<accession>A0A814U9P5</accession>